<dbReference type="RefSeq" id="WP_201078231.1">
    <property type="nucleotide sequence ID" value="NZ_CP067420.1"/>
</dbReference>
<organism evidence="3 4">
    <name type="scientific">Skermanella cutis</name>
    <dbReference type="NCBI Taxonomy" id="2775420"/>
    <lineage>
        <taxon>Bacteria</taxon>
        <taxon>Pseudomonadati</taxon>
        <taxon>Pseudomonadota</taxon>
        <taxon>Alphaproteobacteria</taxon>
        <taxon>Rhodospirillales</taxon>
        <taxon>Azospirillaceae</taxon>
        <taxon>Skermanella</taxon>
    </lineage>
</organism>
<evidence type="ECO:0000259" key="2">
    <source>
        <dbReference type="Pfam" id="PF13116"/>
    </source>
</evidence>
<keyword evidence="1" id="KW-0812">Transmembrane</keyword>
<proteinExistence type="predicted"/>
<evidence type="ECO:0000256" key="1">
    <source>
        <dbReference type="SAM" id="Phobius"/>
    </source>
</evidence>
<sequence length="1065" mass="112822">MIRKAGRFTGLVLIEAVSAVLIGLTVVVALFLWRLSGGPIQVDFLTPVIEQTLNDSRMGVRVDIGETVLNWGGTGTEDGDRAFDFQAFDIRARDARIYGPTGALIAAVPALGISFDMRELVQGHVQPTVLRVFQPDIQLQRAADGTVDVDVRTGDLPVEHGEVDVVEEVLKALQQPPGTKPGPLSRLSEVRVSGARLTLDDRLLGQVWQAPRGDVILRRDEAGLGGSARLDLEMGNRVVRLDARLRFRSADGITEVTGRFGNVSPADLAGRAPALAALSGAAMVLDGKAELRLDRAFVPMEAQIDVSGRDGTLTLPDFYAEPLKLAQARLRASFDSLKRRVVVDEFTAALGPDPGGPTVSLNAVALDLGNRKLDVTGSAEITGVPIDELHRLWPRGVAANPRGWITENLSAGRAEQARATAHAVIDLDAPDESTLASLDSEIRVKGVQVRYFKELPPVTGVDGVVRISPSTLTVDAEGGQLRDMAVGASKIVITGLDRDDQAIDIATPVSGPLRTALEVLNHKPLGFPDKLGLKPSSVGGSASARLTFKFPLFNSLTVDDIVFGAKGKLSDVSVSGLLPRLPVTKADGELTLDPQKLVIAGNARVNGIPADFSWMESFSSKADILTRITARGVLGDADRERLGFPTRPFLTGPVGLDAVYTVAKPGQGRLAANLDLRDAGMAVELLDWTKRPGMPGTARATLELARGDPVRLSDIALDTSGLAATGAVELAPDGAVRGVTVAGLSLGATRLAGDAAPMAGGGWKVNLSGQSLDLRPLRDGKKGKPADGEDKIPLEVTAAVDRVVLGEGRSLREVSANLQRDPEGWTAAQVNARVGQSGSHLVLQYAPEAAGRRLVLETGDAGAMLYALDLFDNIRGGKLTIVGRTDPSRPGSPLAGRIEMSDYAMVNAPVLARLLNAVSPSGFAELVEGRSLGFSKLTGEFSWEERQEKVRFDDVRTSGSALGLTMEGTIDVGGERADLQGTIVPIYGLNRLLGSIPVLGDILTGGEGQGIFAATYQIQGPLNDPSVRVNPLAVLAPGFLRNLFFLDHDAGTDKSPWVYEYPESD</sequence>
<evidence type="ECO:0000313" key="4">
    <source>
        <dbReference type="Proteomes" id="UP000595197"/>
    </source>
</evidence>
<dbReference type="Proteomes" id="UP000595197">
    <property type="component" value="Chromosome"/>
</dbReference>
<gene>
    <name evidence="3" type="ORF">IGS68_06400</name>
</gene>
<feature type="domain" description="YhdP central" evidence="2">
    <location>
        <begin position="302"/>
        <end position="827"/>
    </location>
</feature>
<feature type="transmembrane region" description="Helical" evidence="1">
    <location>
        <begin position="12"/>
        <end position="33"/>
    </location>
</feature>
<dbReference type="Pfam" id="PF13116">
    <property type="entry name" value="YhdP"/>
    <property type="match status" value="1"/>
</dbReference>
<protein>
    <submittedName>
        <fullName evidence="3">AsmA-like C-terminal domain-containing protein</fullName>
    </submittedName>
</protein>
<keyword evidence="4" id="KW-1185">Reference proteome</keyword>
<reference evidence="3" key="1">
    <citation type="submission" date="2021-02" db="EMBL/GenBank/DDBJ databases">
        <title>Skermanella TT6 skin isolate.</title>
        <authorList>
            <person name="Lee K."/>
            <person name="Ganzorig M."/>
        </authorList>
    </citation>
    <scope>NUCLEOTIDE SEQUENCE</scope>
    <source>
        <strain evidence="3">TT6</strain>
    </source>
</reference>
<dbReference type="InterPro" id="IPR025263">
    <property type="entry name" value="YhdP_central"/>
</dbReference>
<dbReference type="EMBL" id="CP067420">
    <property type="protein sequence ID" value="QQP90852.1"/>
    <property type="molecule type" value="Genomic_DNA"/>
</dbReference>
<accession>A0ABX7B9H6</accession>
<evidence type="ECO:0000313" key="3">
    <source>
        <dbReference type="EMBL" id="QQP90852.1"/>
    </source>
</evidence>
<keyword evidence="1" id="KW-0472">Membrane</keyword>
<keyword evidence="1" id="KW-1133">Transmembrane helix</keyword>
<name>A0ABX7B9H6_9PROT</name>